<sequence length="109" mass="12155">MGSNQSGTSLPSDYCIYEEKCPASNRSAICVPCLYKNRTGSLKPQLIKVNQDGSFYAHNRLGGHVTNCSCIPEKLCDTCYLVMENYVFPPGDKLSLLKPYESNNNYAKF</sequence>
<accession>A0A6C0BT24</accession>
<evidence type="ECO:0000313" key="1">
    <source>
        <dbReference type="EMBL" id="QHS95585.1"/>
    </source>
</evidence>
<organism evidence="1">
    <name type="scientific">viral metagenome</name>
    <dbReference type="NCBI Taxonomy" id="1070528"/>
    <lineage>
        <taxon>unclassified sequences</taxon>
        <taxon>metagenomes</taxon>
        <taxon>organismal metagenomes</taxon>
    </lineage>
</organism>
<dbReference type="EMBL" id="MN739253">
    <property type="protein sequence ID" value="QHS95585.1"/>
    <property type="molecule type" value="Genomic_DNA"/>
</dbReference>
<protein>
    <submittedName>
        <fullName evidence="1">Uncharacterized protein</fullName>
    </submittedName>
</protein>
<proteinExistence type="predicted"/>
<name>A0A6C0BT24_9ZZZZ</name>
<reference evidence="1" key="1">
    <citation type="journal article" date="2020" name="Nature">
        <title>Giant virus diversity and host interactions through global metagenomics.</title>
        <authorList>
            <person name="Schulz F."/>
            <person name="Roux S."/>
            <person name="Paez-Espino D."/>
            <person name="Jungbluth S."/>
            <person name="Walsh D.A."/>
            <person name="Denef V.J."/>
            <person name="McMahon K.D."/>
            <person name="Konstantinidis K.T."/>
            <person name="Eloe-Fadrosh E.A."/>
            <person name="Kyrpides N.C."/>
            <person name="Woyke T."/>
        </authorList>
    </citation>
    <scope>NUCLEOTIDE SEQUENCE</scope>
    <source>
        <strain evidence="1">GVMAG-M-3300018868-6</strain>
    </source>
</reference>
<dbReference type="AlphaFoldDB" id="A0A6C0BT24"/>